<reference evidence="1 2" key="1">
    <citation type="submission" date="2020-10" db="EMBL/GenBank/DDBJ databases">
        <title>Sequencing the genomes of 1000 actinobacteria strains.</title>
        <authorList>
            <person name="Klenk H.-P."/>
        </authorList>
    </citation>
    <scope>NUCLEOTIDE SEQUENCE [LARGE SCALE GENOMIC DNA]</scope>
    <source>
        <strain evidence="1 2">DSM 43748</strain>
    </source>
</reference>
<dbReference type="EMBL" id="JADBEF010000001">
    <property type="protein sequence ID" value="MBE1565283.1"/>
    <property type="molecule type" value="Genomic_DNA"/>
</dbReference>
<keyword evidence="2" id="KW-1185">Reference proteome</keyword>
<dbReference type="RefSeq" id="WP_192779521.1">
    <property type="nucleotide sequence ID" value="NZ_BAAASY010000005.1"/>
</dbReference>
<sequence length="191" mass="20526">MKTVDDDMRMILKSARLSFVATVCPDRSPDLAQGLDAGVLWKLATGCGSAFSMQFLDDRLYIVTTDGSLACIDAGEVAIAAARAGSVPQPVDVKAAASLEVVEPSTALETVLERVLERVLETDGAGDGVVVECVKEGERLRVRVVSPGYESWNVQFPKTVREAGARYLVDGVRSAGRGGFYRAYGEIRRLL</sequence>
<accession>A0ABR9KTB6</accession>
<gene>
    <name evidence="1" type="ORF">H4W81_008062</name>
</gene>
<evidence type="ECO:0000313" key="2">
    <source>
        <dbReference type="Proteomes" id="UP000661607"/>
    </source>
</evidence>
<name>A0ABR9KTB6_9ACTN</name>
<comment type="caution">
    <text evidence="1">The sequence shown here is derived from an EMBL/GenBank/DDBJ whole genome shotgun (WGS) entry which is preliminary data.</text>
</comment>
<organism evidence="1 2">
    <name type="scientific">Nonomuraea africana</name>
    <dbReference type="NCBI Taxonomy" id="46171"/>
    <lineage>
        <taxon>Bacteria</taxon>
        <taxon>Bacillati</taxon>
        <taxon>Actinomycetota</taxon>
        <taxon>Actinomycetes</taxon>
        <taxon>Streptosporangiales</taxon>
        <taxon>Streptosporangiaceae</taxon>
        <taxon>Nonomuraea</taxon>
    </lineage>
</organism>
<dbReference type="Proteomes" id="UP000661607">
    <property type="component" value="Unassembled WGS sequence"/>
</dbReference>
<protein>
    <submittedName>
        <fullName evidence="1">Uncharacterized protein</fullName>
    </submittedName>
</protein>
<proteinExistence type="predicted"/>
<evidence type="ECO:0000313" key="1">
    <source>
        <dbReference type="EMBL" id="MBE1565283.1"/>
    </source>
</evidence>